<dbReference type="AlphaFoldDB" id="A0A497ENG4"/>
<dbReference type="EMBL" id="QMQX01000234">
    <property type="protein sequence ID" value="RLE48875.1"/>
    <property type="molecule type" value="Genomic_DNA"/>
</dbReference>
<evidence type="ECO:0000313" key="4">
    <source>
        <dbReference type="Proteomes" id="UP000278475"/>
    </source>
</evidence>
<proteinExistence type="predicted"/>
<dbReference type="CDD" id="cd13946">
    <property type="entry name" value="LysW"/>
    <property type="match status" value="1"/>
</dbReference>
<dbReference type="PANTHER" id="PTHR40393">
    <property type="entry name" value="LYSINE BIOSYNTHESIS PROTEIN-RELATED-RELATED"/>
    <property type="match status" value="1"/>
</dbReference>
<evidence type="ECO:0000313" key="2">
    <source>
        <dbReference type="EMBL" id="RLE49272.1"/>
    </source>
</evidence>
<dbReference type="PANTHER" id="PTHR40393:SF1">
    <property type="entry name" value="LYSINE BIOSYNTHESIS PROTEIN-RELATED"/>
    <property type="match status" value="1"/>
</dbReference>
<accession>A0A497ENG4</accession>
<gene>
    <name evidence="1" type="primary">lysW</name>
    <name evidence="2" type="ORF">DRJ31_05550</name>
    <name evidence="1" type="ORF">DRJ33_08675</name>
</gene>
<dbReference type="NCBIfam" id="TIGR01206">
    <property type="entry name" value="lysW"/>
    <property type="match status" value="1"/>
</dbReference>
<dbReference type="InterPro" id="IPR005906">
    <property type="entry name" value="LysW"/>
</dbReference>
<sequence length="55" mass="6055">MKFTCPECAAEFEVEDVIEGEIVTCPECGAELEVVLDDDKFTVKVAEKAGEDWGE</sequence>
<dbReference type="EMBL" id="QMQV01000043">
    <property type="protein sequence ID" value="RLE49272.1"/>
    <property type="molecule type" value="Genomic_DNA"/>
</dbReference>
<dbReference type="Gene3D" id="2.20.28.160">
    <property type="match status" value="1"/>
</dbReference>
<dbReference type="Pfam" id="PF21344">
    <property type="entry name" value="Zn_ribbon_LysW"/>
    <property type="match status" value="1"/>
</dbReference>
<dbReference type="Proteomes" id="UP000278475">
    <property type="component" value="Unassembled WGS sequence"/>
</dbReference>
<evidence type="ECO:0000313" key="1">
    <source>
        <dbReference type="EMBL" id="RLE48875.1"/>
    </source>
</evidence>
<dbReference type="Proteomes" id="UP000272051">
    <property type="component" value="Unassembled WGS sequence"/>
</dbReference>
<dbReference type="SUPFAM" id="SSF161187">
    <property type="entry name" value="YfgJ-like"/>
    <property type="match status" value="1"/>
</dbReference>
<protein>
    <submittedName>
        <fullName evidence="1">Lysine biosynthesis protein LysW</fullName>
    </submittedName>
</protein>
<comment type="caution">
    <text evidence="1">The sequence shown here is derived from an EMBL/GenBank/DDBJ whole genome shotgun (WGS) entry which is preliminary data.</text>
</comment>
<organism evidence="1 3">
    <name type="scientific">Thermoproteota archaeon</name>
    <dbReference type="NCBI Taxonomy" id="2056631"/>
    <lineage>
        <taxon>Archaea</taxon>
        <taxon>Thermoproteota</taxon>
    </lineage>
</organism>
<reference evidence="3 4" key="1">
    <citation type="submission" date="2018-06" db="EMBL/GenBank/DDBJ databases">
        <title>Extensive metabolic versatility and redundancy in microbially diverse, dynamic hydrothermal sediments.</title>
        <authorList>
            <person name="Dombrowski N."/>
            <person name="Teske A."/>
            <person name="Baker B.J."/>
        </authorList>
    </citation>
    <scope>NUCLEOTIDE SEQUENCE [LARGE SCALE GENOMIC DNA]</scope>
    <source>
        <strain evidence="1">B34_G17</strain>
        <strain evidence="2">B66_G16</strain>
    </source>
</reference>
<evidence type="ECO:0000313" key="3">
    <source>
        <dbReference type="Proteomes" id="UP000272051"/>
    </source>
</evidence>
<name>A0A497ENG4_9CREN</name>